<proteinExistence type="inferred from homology"/>
<evidence type="ECO:0000256" key="8">
    <source>
        <dbReference type="ARBA" id="ARBA00022989"/>
    </source>
</evidence>
<evidence type="ECO:0000256" key="7">
    <source>
        <dbReference type="ARBA" id="ARBA00022825"/>
    </source>
</evidence>
<evidence type="ECO:0000256" key="10">
    <source>
        <dbReference type="PROSITE-ProRule" id="PRU01240"/>
    </source>
</evidence>
<sequence length="400" mass="41049">MVRRGAWAAGAGVVVLLVLPAPAAWAANVCDTAPKAAEVFKGTPLEDLVYGPKRIAEFATGQGVRVAVIDSGVDAGHPQLRGHVDDGKDFLHKDTDSKQDCVGHGTGVASVIAAQPVGETGFQGLAPGVTIVPVRISEQQEIDGKAVGDRGSPAQFAQAINWAVDEGRAQVINLSLVMTDPNDQVAAAVKRAHDKGVVVVAAVGNHAKEGNPTPYPADDDGVIGVGAVDSSGELADFSQHGDYVDLVAYGKPVTVAARGQGHENQQGTSFSAPFVSATAALLLQKFPGLSPDQVLRRMQATADPAPGGSRSDEYGAGLLNPYRALTETLGPGVHESVAPVVMSPNDPAAEALAARRAKAQDAALLFAGIGGGLVLLIGIAAVIIRQGRRRGWRPAGPDAP</sequence>
<comment type="subcellular location">
    <subcellularLocation>
        <location evidence="1">Cell membrane</location>
        <topology evidence="1">Single-pass membrane protein</topology>
    </subcellularLocation>
</comment>
<dbReference type="InterPro" id="IPR022398">
    <property type="entry name" value="Peptidase_S8_His-AS"/>
</dbReference>
<dbReference type="PRINTS" id="PR00723">
    <property type="entry name" value="SUBTILISIN"/>
</dbReference>
<evidence type="ECO:0000256" key="13">
    <source>
        <dbReference type="SAM" id="SignalP"/>
    </source>
</evidence>
<dbReference type="GO" id="GO:0006508">
    <property type="term" value="P:proteolysis"/>
    <property type="evidence" value="ECO:0007669"/>
    <property type="project" value="UniProtKB-KW"/>
</dbReference>
<dbReference type="PROSITE" id="PS51892">
    <property type="entry name" value="SUBTILASE"/>
    <property type="match status" value="1"/>
</dbReference>
<evidence type="ECO:0000259" key="14">
    <source>
        <dbReference type="Pfam" id="PF00082"/>
    </source>
</evidence>
<dbReference type="PROSITE" id="PS00136">
    <property type="entry name" value="SUBTILASE_ASP"/>
    <property type="match status" value="1"/>
</dbReference>
<dbReference type="Pfam" id="PF00082">
    <property type="entry name" value="Peptidase_S8"/>
    <property type="match status" value="1"/>
</dbReference>
<feature type="transmembrane region" description="Helical" evidence="12">
    <location>
        <begin position="362"/>
        <end position="384"/>
    </location>
</feature>
<evidence type="ECO:0000256" key="12">
    <source>
        <dbReference type="SAM" id="Phobius"/>
    </source>
</evidence>
<dbReference type="PROSITE" id="PS00138">
    <property type="entry name" value="SUBTILASE_SER"/>
    <property type="match status" value="1"/>
</dbReference>
<dbReference type="NCBIfam" id="TIGR03921">
    <property type="entry name" value="T7SS_mycosin"/>
    <property type="match status" value="1"/>
</dbReference>
<keyword evidence="13" id="KW-0732">Signal</keyword>
<feature type="active site" description="Charge relay system" evidence="10">
    <location>
        <position position="104"/>
    </location>
</feature>
<name>A0ABQ3YQU5_9ACTN</name>
<evidence type="ECO:0000256" key="5">
    <source>
        <dbReference type="ARBA" id="ARBA00022692"/>
    </source>
</evidence>
<keyword evidence="5 12" id="KW-0812">Transmembrane</keyword>
<dbReference type="InterPro" id="IPR050131">
    <property type="entry name" value="Peptidase_S8_subtilisin-like"/>
</dbReference>
<keyword evidence="7 10" id="KW-0720">Serine protease</keyword>
<keyword evidence="8 12" id="KW-1133">Transmembrane helix</keyword>
<evidence type="ECO:0000256" key="3">
    <source>
        <dbReference type="ARBA" id="ARBA00022475"/>
    </source>
</evidence>
<dbReference type="Gene3D" id="3.40.50.200">
    <property type="entry name" value="Peptidase S8/S53 domain"/>
    <property type="match status" value="1"/>
</dbReference>
<dbReference type="InterPro" id="IPR015500">
    <property type="entry name" value="Peptidase_S8_subtilisin-rel"/>
</dbReference>
<dbReference type="GO" id="GO:0008233">
    <property type="term" value="F:peptidase activity"/>
    <property type="evidence" value="ECO:0007669"/>
    <property type="project" value="UniProtKB-KW"/>
</dbReference>
<dbReference type="PROSITE" id="PS00137">
    <property type="entry name" value="SUBTILASE_HIS"/>
    <property type="match status" value="1"/>
</dbReference>
<dbReference type="PANTHER" id="PTHR43806:SF11">
    <property type="entry name" value="CEREVISIN-RELATED"/>
    <property type="match status" value="1"/>
</dbReference>
<keyword evidence="16" id="KW-1185">Reference proteome</keyword>
<evidence type="ECO:0000313" key="16">
    <source>
        <dbReference type="Proteomes" id="UP000637628"/>
    </source>
</evidence>
<evidence type="ECO:0000256" key="4">
    <source>
        <dbReference type="ARBA" id="ARBA00022670"/>
    </source>
</evidence>
<evidence type="ECO:0000256" key="1">
    <source>
        <dbReference type="ARBA" id="ARBA00004162"/>
    </source>
</evidence>
<dbReference type="SUPFAM" id="SSF52743">
    <property type="entry name" value="Subtilisin-like"/>
    <property type="match status" value="1"/>
</dbReference>
<dbReference type="InterPro" id="IPR023834">
    <property type="entry name" value="T7SS_pept_S8A_mycosin"/>
</dbReference>
<protein>
    <submittedName>
        <fullName evidence="15">Type VII secretion-associated serine protease</fullName>
    </submittedName>
</protein>
<dbReference type="InterPro" id="IPR023827">
    <property type="entry name" value="Peptidase_S8_Asp-AS"/>
</dbReference>
<feature type="active site" description="Charge relay system" evidence="10">
    <location>
        <position position="269"/>
    </location>
</feature>
<accession>A0ABQ3YQU5</accession>
<gene>
    <name evidence="15" type="ORF">Adu01nite_13130</name>
</gene>
<keyword evidence="9 12" id="KW-0472">Membrane</keyword>
<reference evidence="15 16" key="1">
    <citation type="submission" date="2021-01" db="EMBL/GenBank/DDBJ databases">
        <title>Whole genome shotgun sequence of Actinoplanes durhamensis NBRC 14914.</title>
        <authorList>
            <person name="Komaki H."/>
            <person name="Tamura T."/>
        </authorList>
    </citation>
    <scope>NUCLEOTIDE SEQUENCE [LARGE SCALE GENOMIC DNA]</scope>
    <source>
        <strain evidence="15 16">NBRC 14914</strain>
    </source>
</reference>
<keyword evidence="6 10" id="KW-0378">Hydrolase</keyword>
<dbReference type="InterPro" id="IPR023828">
    <property type="entry name" value="Peptidase_S8_Ser-AS"/>
</dbReference>
<evidence type="ECO:0000256" key="11">
    <source>
        <dbReference type="RuleBase" id="RU003355"/>
    </source>
</evidence>
<evidence type="ECO:0000313" key="15">
    <source>
        <dbReference type="EMBL" id="GID99962.1"/>
    </source>
</evidence>
<keyword evidence="4 10" id="KW-0645">Protease</keyword>
<comment type="similarity">
    <text evidence="2 10 11">Belongs to the peptidase S8 family.</text>
</comment>
<comment type="caution">
    <text evidence="15">The sequence shown here is derived from an EMBL/GenBank/DDBJ whole genome shotgun (WGS) entry which is preliminary data.</text>
</comment>
<keyword evidence="3" id="KW-1003">Cell membrane</keyword>
<organism evidence="15 16">
    <name type="scientific">Paractinoplanes durhamensis</name>
    <dbReference type="NCBI Taxonomy" id="113563"/>
    <lineage>
        <taxon>Bacteria</taxon>
        <taxon>Bacillati</taxon>
        <taxon>Actinomycetota</taxon>
        <taxon>Actinomycetes</taxon>
        <taxon>Micromonosporales</taxon>
        <taxon>Micromonosporaceae</taxon>
        <taxon>Paractinoplanes</taxon>
    </lineage>
</organism>
<feature type="active site" description="Charge relay system" evidence="10">
    <location>
        <position position="70"/>
    </location>
</feature>
<feature type="domain" description="Peptidase S8/S53" evidence="14">
    <location>
        <begin position="61"/>
        <end position="317"/>
    </location>
</feature>
<dbReference type="Proteomes" id="UP000637628">
    <property type="component" value="Unassembled WGS sequence"/>
</dbReference>
<dbReference type="InterPro" id="IPR036852">
    <property type="entry name" value="Peptidase_S8/S53_dom_sf"/>
</dbReference>
<feature type="chain" id="PRO_5045158708" evidence="13">
    <location>
        <begin position="27"/>
        <end position="400"/>
    </location>
</feature>
<dbReference type="PANTHER" id="PTHR43806">
    <property type="entry name" value="PEPTIDASE S8"/>
    <property type="match status" value="1"/>
</dbReference>
<dbReference type="EMBL" id="BOML01000012">
    <property type="protein sequence ID" value="GID99962.1"/>
    <property type="molecule type" value="Genomic_DNA"/>
</dbReference>
<feature type="signal peptide" evidence="13">
    <location>
        <begin position="1"/>
        <end position="26"/>
    </location>
</feature>
<evidence type="ECO:0000256" key="2">
    <source>
        <dbReference type="ARBA" id="ARBA00011073"/>
    </source>
</evidence>
<dbReference type="InterPro" id="IPR000209">
    <property type="entry name" value="Peptidase_S8/S53_dom"/>
</dbReference>
<evidence type="ECO:0000256" key="9">
    <source>
        <dbReference type="ARBA" id="ARBA00023136"/>
    </source>
</evidence>
<evidence type="ECO:0000256" key="6">
    <source>
        <dbReference type="ARBA" id="ARBA00022801"/>
    </source>
</evidence>